<dbReference type="SUPFAM" id="SSF53098">
    <property type="entry name" value="Ribonuclease H-like"/>
    <property type="match status" value="1"/>
</dbReference>
<dbReference type="Proteomes" id="UP000008311">
    <property type="component" value="Unassembled WGS sequence"/>
</dbReference>
<evidence type="ECO:0000313" key="1">
    <source>
        <dbReference type="EMBL" id="EEF30723.1"/>
    </source>
</evidence>
<dbReference type="InterPro" id="IPR044730">
    <property type="entry name" value="RNase_H-like_dom_plant"/>
</dbReference>
<dbReference type="PANTHER" id="PTHR47723">
    <property type="entry name" value="OS05G0353850 PROTEIN"/>
    <property type="match status" value="1"/>
</dbReference>
<keyword evidence="2" id="KW-1185">Reference proteome</keyword>
<name>B9T084_RICCO</name>
<accession>B9T084</accession>
<reference evidence="2" key="1">
    <citation type="journal article" date="2010" name="Nat. Biotechnol.">
        <title>Draft genome sequence of the oilseed species Ricinus communis.</title>
        <authorList>
            <person name="Chan A.P."/>
            <person name="Crabtree J."/>
            <person name="Zhao Q."/>
            <person name="Lorenzi H."/>
            <person name="Orvis J."/>
            <person name="Puiu D."/>
            <person name="Melake-Berhan A."/>
            <person name="Jones K.M."/>
            <person name="Redman J."/>
            <person name="Chen G."/>
            <person name="Cahoon E.B."/>
            <person name="Gedil M."/>
            <person name="Stanke M."/>
            <person name="Haas B.J."/>
            <person name="Wortman J.R."/>
            <person name="Fraser-Liggett C.M."/>
            <person name="Ravel J."/>
            <person name="Rabinowicz P.D."/>
        </authorList>
    </citation>
    <scope>NUCLEOTIDE SEQUENCE [LARGE SCALE GENOMIC DNA]</scope>
    <source>
        <strain evidence="2">cv. Hale</strain>
    </source>
</reference>
<proteinExistence type="predicted"/>
<gene>
    <name evidence="1" type="ORF">RCOM_0461510</name>
</gene>
<evidence type="ECO:0008006" key="3">
    <source>
        <dbReference type="Google" id="ProtNLM"/>
    </source>
</evidence>
<organism evidence="1 2">
    <name type="scientific">Ricinus communis</name>
    <name type="common">Castor bean</name>
    <dbReference type="NCBI Taxonomy" id="3988"/>
    <lineage>
        <taxon>Eukaryota</taxon>
        <taxon>Viridiplantae</taxon>
        <taxon>Streptophyta</taxon>
        <taxon>Embryophyta</taxon>
        <taxon>Tracheophyta</taxon>
        <taxon>Spermatophyta</taxon>
        <taxon>Magnoliopsida</taxon>
        <taxon>eudicotyledons</taxon>
        <taxon>Gunneridae</taxon>
        <taxon>Pentapetalae</taxon>
        <taxon>rosids</taxon>
        <taxon>fabids</taxon>
        <taxon>Malpighiales</taxon>
        <taxon>Euphorbiaceae</taxon>
        <taxon>Acalyphoideae</taxon>
        <taxon>Acalypheae</taxon>
        <taxon>Ricinus</taxon>
    </lineage>
</organism>
<dbReference type="InParanoid" id="B9T084"/>
<dbReference type="InterPro" id="IPR012337">
    <property type="entry name" value="RNaseH-like_sf"/>
</dbReference>
<dbReference type="InterPro" id="IPR036397">
    <property type="entry name" value="RNaseH_sf"/>
</dbReference>
<dbReference type="AlphaFoldDB" id="B9T084"/>
<dbReference type="GO" id="GO:0003676">
    <property type="term" value="F:nucleic acid binding"/>
    <property type="evidence" value="ECO:0007669"/>
    <property type="project" value="InterPro"/>
</dbReference>
<evidence type="ECO:0000313" key="2">
    <source>
        <dbReference type="Proteomes" id="UP000008311"/>
    </source>
</evidence>
<dbReference type="InterPro" id="IPR053151">
    <property type="entry name" value="RNase_H-like"/>
</dbReference>
<dbReference type="PANTHER" id="PTHR47723:SF23">
    <property type="entry name" value="REVERSE TRANSCRIPTASE-LIKE PROTEIN"/>
    <property type="match status" value="1"/>
</dbReference>
<dbReference type="Gene3D" id="3.30.420.10">
    <property type="entry name" value="Ribonuclease H-like superfamily/Ribonuclease H"/>
    <property type="match status" value="1"/>
</dbReference>
<sequence>MNSSFKELSSSAMSTSFSTQLNALWYTAIISSYGTMFNNTSKFQILKSLHIAGKPSGAPSIISVFWRSSPLVWIKVNTDRSAFGSPRSASLGGIFEISRGYPAGCFVFSICNSFAHIAELCAAMFVVLKAKEFGWRQLWLECDSMYVVHLFKNIDMLIPW</sequence>
<dbReference type="EMBL" id="EQ974298">
    <property type="protein sequence ID" value="EEF30723.1"/>
    <property type="molecule type" value="Genomic_DNA"/>
</dbReference>
<protein>
    <recommendedName>
        <fullName evidence="3">RNase H type-1 domain-containing protein</fullName>
    </recommendedName>
</protein>
<dbReference type="CDD" id="cd06222">
    <property type="entry name" value="RNase_H_like"/>
    <property type="match status" value="1"/>
</dbReference>